<keyword evidence="2" id="KW-1185">Reference proteome</keyword>
<name>A0A183NP45_9TREM</name>
<gene>
    <name evidence="1" type="ORF">SMTD_LOCUS3880</name>
</gene>
<sequence>MTHKAFNYPRVTSEFIHFYTLLGINTYHLIKKLFARFAKTIRNCKQTFLILHDVKNISTYTNYLWELFRFCGVKW</sequence>
<evidence type="ECO:0000313" key="1">
    <source>
        <dbReference type="EMBL" id="VDP00161.1"/>
    </source>
</evidence>
<reference evidence="1 2" key="1">
    <citation type="submission" date="2018-11" db="EMBL/GenBank/DDBJ databases">
        <authorList>
            <consortium name="Pathogen Informatics"/>
        </authorList>
    </citation>
    <scope>NUCLEOTIDE SEQUENCE [LARGE SCALE GENOMIC DNA]</scope>
    <source>
        <strain>Denwood</strain>
        <strain evidence="2">Zambia</strain>
    </source>
</reference>
<dbReference type="AlphaFoldDB" id="A0A183NP45"/>
<dbReference type="Proteomes" id="UP000269396">
    <property type="component" value="Unassembled WGS sequence"/>
</dbReference>
<accession>A0A183NP45</accession>
<dbReference type="EMBL" id="UZAL01008423">
    <property type="protein sequence ID" value="VDP00161.1"/>
    <property type="molecule type" value="Genomic_DNA"/>
</dbReference>
<evidence type="ECO:0000313" key="2">
    <source>
        <dbReference type="Proteomes" id="UP000269396"/>
    </source>
</evidence>
<organism evidence="1 2">
    <name type="scientific">Schistosoma mattheei</name>
    <dbReference type="NCBI Taxonomy" id="31246"/>
    <lineage>
        <taxon>Eukaryota</taxon>
        <taxon>Metazoa</taxon>
        <taxon>Spiralia</taxon>
        <taxon>Lophotrochozoa</taxon>
        <taxon>Platyhelminthes</taxon>
        <taxon>Trematoda</taxon>
        <taxon>Digenea</taxon>
        <taxon>Strigeidida</taxon>
        <taxon>Schistosomatoidea</taxon>
        <taxon>Schistosomatidae</taxon>
        <taxon>Schistosoma</taxon>
    </lineage>
</organism>
<proteinExistence type="predicted"/>
<protein>
    <submittedName>
        <fullName evidence="1">Uncharacterized protein</fullName>
    </submittedName>
</protein>